<dbReference type="Proteomes" id="UP000887563">
    <property type="component" value="Unplaced"/>
</dbReference>
<proteinExistence type="predicted"/>
<reference evidence="2" key="1">
    <citation type="submission" date="2022-11" db="UniProtKB">
        <authorList>
            <consortium name="WormBaseParasite"/>
        </authorList>
    </citation>
    <scope>IDENTIFICATION</scope>
</reference>
<organism evidence="1 2">
    <name type="scientific">Meloidogyne incognita</name>
    <name type="common">Southern root-knot nematode worm</name>
    <name type="synonym">Oxyuris incognita</name>
    <dbReference type="NCBI Taxonomy" id="6306"/>
    <lineage>
        <taxon>Eukaryota</taxon>
        <taxon>Metazoa</taxon>
        <taxon>Ecdysozoa</taxon>
        <taxon>Nematoda</taxon>
        <taxon>Chromadorea</taxon>
        <taxon>Rhabditida</taxon>
        <taxon>Tylenchina</taxon>
        <taxon>Tylenchomorpha</taxon>
        <taxon>Tylenchoidea</taxon>
        <taxon>Meloidogynidae</taxon>
        <taxon>Meloidogyninae</taxon>
        <taxon>Meloidogyne</taxon>
        <taxon>Meloidogyne incognita group</taxon>
    </lineage>
</organism>
<protein>
    <submittedName>
        <fullName evidence="2">Candidate secreted effector</fullName>
    </submittedName>
</protein>
<evidence type="ECO:0000313" key="1">
    <source>
        <dbReference type="Proteomes" id="UP000887563"/>
    </source>
</evidence>
<dbReference type="WBParaSite" id="Minc3s00032g01947">
    <property type="protein sequence ID" value="Minc3s00032g01947"/>
    <property type="gene ID" value="Minc3s00032g01947"/>
</dbReference>
<name>A0A914KKV0_MELIC</name>
<keyword evidence="1" id="KW-1185">Reference proteome</keyword>
<evidence type="ECO:0000313" key="2">
    <source>
        <dbReference type="WBParaSite" id="Minc3s00032g01947"/>
    </source>
</evidence>
<sequence>MKLTKTVTKNMASTDTYSNIFCSFFMKIFSFNIKIQQFGKMCKNCKSIAFQTLIISSKNLIQN</sequence>
<dbReference type="AlphaFoldDB" id="A0A914KKV0"/>
<accession>A0A914KKV0</accession>